<evidence type="ECO:0000256" key="2">
    <source>
        <dbReference type="ARBA" id="ARBA00023315"/>
    </source>
</evidence>
<dbReference type="RefSeq" id="WP_185039646.1">
    <property type="nucleotide sequence ID" value="NZ_BAABFG010000005.1"/>
</dbReference>
<dbReference type="Proteomes" id="UP000546162">
    <property type="component" value="Unassembled WGS sequence"/>
</dbReference>
<dbReference type="GO" id="GO:0005829">
    <property type="term" value="C:cytosol"/>
    <property type="evidence" value="ECO:0007669"/>
    <property type="project" value="TreeGrafter"/>
</dbReference>
<dbReference type="InterPro" id="IPR004410">
    <property type="entry name" value="Malonyl_CoA-ACP_transAc_FabD"/>
</dbReference>
<name>A0A7W7M6Q9_9ACTN</name>
<organism evidence="7 8">
    <name type="scientific">Actinoplanes octamycinicus</name>
    <dbReference type="NCBI Taxonomy" id="135948"/>
    <lineage>
        <taxon>Bacteria</taxon>
        <taxon>Bacillati</taxon>
        <taxon>Actinomycetota</taxon>
        <taxon>Actinomycetes</taxon>
        <taxon>Micromonosporales</taxon>
        <taxon>Micromonosporaceae</taxon>
        <taxon>Actinoplanes</taxon>
    </lineage>
</organism>
<proteinExistence type="inferred from homology"/>
<dbReference type="EC" id="2.3.1.39" evidence="4"/>
<dbReference type="InterPro" id="IPR024925">
    <property type="entry name" value="Malonyl_CoA-ACP_transAc"/>
</dbReference>
<evidence type="ECO:0000313" key="7">
    <source>
        <dbReference type="EMBL" id="MBB4739054.1"/>
    </source>
</evidence>
<dbReference type="SMART" id="SM00827">
    <property type="entry name" value="PKS_AT"/>
    <property type="match status" value="1"/>
</dbReference>
<evidence type="ECO:0000256" key="1">
    <source>
        <dbReference type="ARBA" id="ARBA00022679"/>
    </source>
</evidence>
<feature type="domain" description="Malonyl-CoA:ACP transacylase (MAT)" evidence="6">
    <location>
        <begin position="15"/>
        <end position="292"/>
    </location>
</feature>
<evidence type="ECO:0000256" key="4">
    <source>
        <dbReference type="PIRNR" id="PIRNR000446"/>
    </source>
</evidence>
<evidence type="ECO:0000259" key="6">
    <source>
        <dbReference type="SMART" id="SM00827"/>
    </source>
</evidence>
<dbReference type="InterPro" id="IPR001227">
    <property type="entry name" value="Ac_transferase_dom_sf"/>
</dbReference>
<protein>
    <recommendedName>
        <fullName evidence="4">Malonyl CoA-acyl carrier protein transacylase</fullName>
        <ecNumber evidence="4">2.3.1.39</ecNumber>
    </recommendedName>
</protein>
<dbReference type="AlphaFoldDB" id="A0A7W7M6Q9"/>
<comment type="caution">
    <text evidence="7">The sequence shown here is derived from an EMBL/GenBank/DDBJ whole genome shotgun (WGS) entry which is preliminary data.</text>
</comment>
<dbReference type="PANTHER" id="PTHR42681">
    <property type="entry name" value="MALONYL-COA-ACYL CARRIER PROTEIN TRANSACYLASE, MITOCHONDRIAL"/>
    <property type="match status" value="1"/>
</dbReference>
<accession>A0A7W7M6Q9</accession>
<reference evidence="7 8" key="1">
    <citation type="submission" date="2020-08" db="EMBL/GenBank/DDBJ databases">
        <title>Sequencing the genomes of 1000 actinobacteria strains.</title>
        <authorList>
            <person name="Klenk H.-P."/>
        </authorList>
    </citation>
    <scope>NUCLEOTIDE SEQUENCE [LARGE SCALE GENOMIC DNA]</scope>
    <source>
        <strain evidence="7 8">DSM 45809</strain>
    </source>
</reference>
<dbReference type="Pfam" id="PF00698">
    <property type="entry name" value="Acyl_transf_1"/>
    <property type="match status" value="1"/>
</dbReference>
<evidence type="ECO:0000256" key="3">
    <source>
        <dbReference type="ARBA" id="ARBA00048462"/>
    </source>
</evidence>
<evidence type="ECO:0000256" key="5">
    <source>
        <dbReference type="PIRSR" id="PIRSR000446-1"/>
    </source>
</evidence>
<dbReference type="PANTHER" id="PTHR42681:SF1">
    <property type="entry name" value="MALONYL-COA-ACYL CARRIER PROTEIN TRANSACYLASE, MITOCHONDRIAL"/>
    <property type="match status" value="1"/>
</dbReference>
<dbReference type="SUPFAM" id="SSF52151">
    <property type="entry name" value="FabD/lysophospholipase-like"/>
    <property type="match status" value="1"/>
</dbReference>
<comment type="similarity">
    <text evidence="4">Belongs to the fabD family.</text>
</comment>
<gene>
    <name evidence="7" type="ORF">BJY16_002513</name>
</gene>
<dbReference type="InterPro" id="IPR050858">
    <property type="entry name" value="Mal-CoA-ACP_Trans/PKS_FabD"/>
</dbReference>
<dbReference type="SUPFAM" id="SSF55048">
    <property type="entry name" value="Probable ACP-binding domain of malonyl-CoA ACP transacylase"/>
    <property type="match status" value="1"/>
</dbReference>
<dbReference type="InterPro" id="IPR014043">
    <property type="entry name" value="Acyl_transferase_dom"/>
</dbReference>
<dbReference type="GO" id="GO:0006633">
    <property type="term" value="P:fatty acid biosynthetic process"/>
    <property type="evidence" value="ECO:0007669"/>
    <property type="project" value="TreeGrafter"/>
</dbReference>
<feature type="active site" evidence="5">
    <location>
        <position position="97"/>
    </location>
</feature>
<dbReference type="InterPro" id="IPR016036">
    <property type="entry name" value="Malonyl_transacylase_ACP-bd"/>
</dbReference>
<dbReference type="NCBIfam" id="TIGR00128">
    <property type="entry name" value="fabD"/>
    <property type="match status" value="1"/>
</dbReference>
<keyword evidence="2 4" id="KW-0012">Acyltransferase</keyword>
<evidence type="ECO:0000313" key="8">
    <source>
        <dbReference type="Proteomes" id="UP000546162"/>
    </source>
</evidence>
<dbReference type="PIRSF" id="PIRSF000446">
    <property type="entry name" value="Mct"/>
    <property type="match status" value="1"/>
</dbReference>
<dbReference type="GO" id="GO:0004314">
    <property type="term" value="F:[acyl-carrier-protein] S-malonyltransferase activity"/>
    <property type="evidence" value="ECO:0007669"/>
    <property type="project" value="UniProtKB-EC"/>
</dbReference>
<dbReference type="Gene3D" id="3.30.70.250">
    <property type="entry name" value="Malonyl-CoA ACP transacylase, ACP-binding"/>
    <property type="match status" value="1"/>
</dbReference>
<keyword evidence="8" id="KW-1185">Reference proteome</keyword>
<dbReference type="EMBL" id="JACHNB010000001">
    <property type="protein sequence ID" value="MBB4739054.1"/>
    <property type="molecule type" value="Genomic_DNA"/>
</dbReference>
<comment type="catalytic activity">
    <reaction evidence="3 4">
        <text>holo-[ACP] + malonyl-CoA = malonyl-[ACP] + CoA</text>
        <dbReference type="Rhea" id="RHEA:41792"/>
        <dbReference type="Rhea" id="RHEA-COMP:9623"/>
        <dbReference type="Rhea" id="RHEA-COMP:9685"/>
        <dbReference type="ChEBI" id="CHEBI:57287"/>
        <dbReference type="ChEBI" id="CHEBI:57384"/>
        <dbReference type="ChEBI" id="CHEBI:64479"/>
        <dbReference type="ChEBI" id="CHEBI:78449"/>
        <dbReference type="EC" id="2.3.1.39"/>
    </reaction>
</comment>
<sequence length="292" mass="31466">MVVGPGRGALMPAFVFPGQGTQLPGMGRELFELFPDHVRTADEVLGYSLRELCHGSRTDRLGQTRYAQPALYVVTVLSYLHFQQRCPSRPSYLLGHSLGEYCALHLAGVFDFGTGLALVARRGEVMARAAGGAMAAVIGLDPDRAAAITAAWPGGGVWVANYNAPDQIVVSGRADQVHAAEEHFLAAGATAFVPLRVSGAFHSPLMRAAEEEFEEVLAGTRVGEPRIPVISNVTARPYRAASLRATLSGQMSGSVRWTDSIRFLLDRGETRIVELGPRRMLTPLIERIAAMN</sequence>
<dbReference type="Gene3D" id="3.40.366.10">
    <property type="entry name" value="Malonyl-Coenzyme A Acyl Carrier Protein, domain 2"/>
    <property type="match status" value="1"/>
</dbReference>
<feature type="active site" evidence="5">
    <location>
        <position position="202"/>
    </location>
</feature>
<dbReference type="InterPro" id="IPR016035">
    <property type="entry name" value="Acyl_Trfase/lysoPLipase"/>
</dbReference>
<keyword evidence="1 4" id="KW-0808">Transferase</keyword>